<dbReference type="Gene3D" id="3.40.50.300">
    <property type="entry name" value="P-loop containing nucleotide triphosphate hydrolases"/>
    <property type="match status" value="1"/>
</dbReference>
<feature type="domain" description="Bacterial type II secretion system protein E" evidence="4">
    <location>
        <begin position="245"/>
        <end position="259"/>
    </location>
</feature>
<organism evidence="5 6">
    <name type="scientific">Candidatus Azambacteria bacterium RIFCSPLOWO2_01_FULL_46_25</name>
    <dbReference type="NCBI Taxonomy" id="1797298"/>
    <lineage>
        <taxon>Bacteria</taxon>
        <taxon>Candidatus Azamiibacteriota</taxon>
    </lineage>
</organism>
<protein>
    <recommendedName>
        <fullName evidence="4">Bacterial type II secretion system protein E domain-containing protein</fullName>
    </recommendedName>
</protein>
<dbReference type="SUPFAM" id="SSF52540">
    <property type="entry name" value="P-loop containing nucleoside triphosphate hydrolases"/>
    <property type="match status" value="1"/>
</dbReference>
<dbReference type="InterPro" id="IPR001482">
    <property type="entry name" value="T2SS/T4SS_dom"/>
</dbReference>
<dbReference type="GO" id="GO:0005886">
    <property type="term" value="C:plasma membrane"/>
    <property type="evidence" value="ECO:0007669"/>
    <property type="project" value="TreeGrafter"/>
</dbReference>
<sequence>MLPEEKEGVSGSIEITSENLEKLQGEIAFIDDFKDVYNRAVLKNATAALELVIAGSLSLDSSDIHIEPQEGKVVIRFRIDGVLQEVAVLEDKFYELLNSRIKLLSKLKLNVKDSPQDGRFSVMSHGKSIEVRTSILPGPNGESIVMRILNPKAISISLEELGILSHDFDIVKQELKRPNGLILVTGPTGSGKTTTLYAFIKKINAPEIKIITIEDPIEYHIDGISQSQTNQESGYTFTSGLRSILRQDPDVLLVGEIRDMETADIALHAALTGHLVFSTLHTNDAPSAILRLIDMKLSPNIIAPAINLLIAQRLVRKACKHCATKGPITQEELRKFKTTFADLPIRVTPRPLDERTEIPRATGCKMCNNTGYKGRIGLFEMFKMNQESEKVIVVKPTQSQLIDVAKRNGMVTIRQDGFLKVLDGVTTLTEVEAVTEE</sequence>
<evidence type="ECO:0000313" key="5">
    <source>
        <dbReference type="EMBL" id="OGD34821.1"/>
    </source>
</evidence>
<dbReference type="Gene3D" id="3.30.450.90">
    <property type="match status" value="1"/>
</dbReference>
<reference evidence="5 6" key="1">
    <citation type="journal article" date="2016" name="Nat. Commun.">
        <title>Thousands of microbial genomes shed light on interconnected biogeochemical processes in an aquifer system.</title>
        <authorList>
            <person name="Anantharaman K."/>
            <person name="Brown C.T."/>
            <person name="Hug L.A."/>
            <person name="Sharon I."/>
            <person name="Castelle C.J."/>
            <person name="Probst A.J."/>
            <person name="Thomas B.C."/>
            <person name="Singh A."/>
            <person name="Wilkins M.J."/>
            <person name="Karaoz U."/>
            <person name="Brodie E.L."/>
            <person name="Williams K.H."/>
            <person name="Hubbard S.S."/>
            <person name="Banfield J.F."/>
        </authorList>
    </citation>
    <scope>NUCLEOTIDE SEQUENCE [LARGE SCALE GENOMIC DNA]</scope>
</reference>
<evidence type="ECO:0000259" key="4">
    <source>
        <dbReference type="PROSITE" id="PS00662"/>
    </source>
</evidence>
<proteinExistence type="inferred from homology"/>
<dbReference type="GO" id="GO:0016887">
    <property type="term" value="F:ATP hydrolysis activity"/>
    <property type="evidence" value="ECO:0007669"/>
    <property type="project" value="TreeGrafter"/>
</dbReference>
<comment type="similarity">
    <text evidence="1">Belongs to the GSP E family.</text>
</comment>
<dbReference type="InterPro" id="IPR003593">
    <property type="entry name" value="AAA+_ATPase"/>
</dbReference>
<dbReference type="EMBL" id="MEYS01000001">
    <property type="protein sequence ID" value="OGD34821.1"/>
    <property type="molecule type" value="Genomic_DNA"/>
</dbReference>
<keyword evidence="2" id="KW-0547">Nucleotide-binding</keyword>
<dbReference type="PROSITE" id="PS00662">
    <property type="entry name" value="T2SP_E"/>
    <property type="match status" value="1"/>
</dbReference>
<evidence type="ECO:0000256" key="3">
    <source>
        <dbReference type="ARBA" id="ARBA00022840"/>
    </source>
</evidence>
<dbReference type="PANTHER" id="PTHR30258">
    <property type="entry name" value="TYPE II SECRETION SYSTEM PROTEIN GSPE-RELATED"/>
    <property type="match status" value="1"/>
</dbReference>
<dbReference type="Proteomes" id="UP000176650">
    <property type="component" value="Unassembled WGS sequence"/>
</dbReference>
<dbReference type="SMART" id="SM00382">
    <property type="entry name" value="AAA"/>
    <property type="match status" value="1"/>
</dbReference>
<comment type="caution">
    <text evidence="5">The sequence shown here is derived from an EMBL/GenBank/DDBJ whole genome shotgun (WGS) entry which is preliminary data.</text>
</comment>
<name>A0A1F5BW37_9BACT</name>
<evidence type="ECO:0000256" key="2">
    <source>
        <dbReference type="ARBA" id="ARBA00022741"/>
    </source>
</evidence>
<accession>A0A1F5BW37</accession>
<dbReference type="InterPro" id="IPR027417">
    <property type="entry name" value="P-loop_NTPase"/>
</dbReference>
<gene>
    <name evidence="5" type="ORF">A2988_02520</name>
</gene>
<dbReference type="Pfam" id="PF00437">
    <property type="entry name" value="T2SSE"/>
    <property type="match status" value="1"/>
</dbReference>
<dbReference type="CDD" id="cd01129">
    <property type="entry name" value="PulE-GspE-like"/>
    <property type="match status" value="1"/>
</dbReference>
<dbReference type="PANTHER" id="PTHR30258:SF2">
    <property type="entry name" value="COMG OPERON PROTEIN 1"/>
    <property type="match status" value="1"/>
</dbReference>
<dbReference type="GO" id="GO:0005524">
    <property type="term" value="F:ATP binding"/>
    <property type="evidence" value="ECO:0007669"/>
    <property type="project" value="UniProtKB-KW"/>
</dbReference>
<keyword evidence="3" id="KW-0067">ATP-binding</keyword>
<evidence type="ECO:0000313" key="6">
    <source>
        <dbReference type="Proteomes" id="UP000176650"/>
    </source>
</evidence>
<dbReference type="STRING" id="1797298.A2988_02520"/>
<dbReference type="AlphaFoldDB" id="A0A1F5BW37"/>
<evidence type="ECO:0000256" key="1">
    <source>
        <dbReference type="ARBA" id="ARBA00006611"/>
    </source>
</evidence>